<organism evidence="2">
    <name type="scientific">Clostridium botulinum (strain Eklund 17B / Type B)</name>
    <dbReference type="NCBI Taxonomy" id="935198"/>
    <lineage>
        <taxon>Bacteria</taxon>
        <taxon>Bacillati</taxon>
        <taxon>Bacillota</taxon>
        <taxon>Clostridia</taxon>
        <taxon>Eubacteriales</taxon>
        <taxon>Clostridiaceae</taxon>
        <taxon>Clostridium</taxon>
    </lineage>
</organism>
<dbReference type="HOGENOM" id="CLU_201035_0_0_9"/>
<dbReference type="PATRIC" id="fig|935198.13.peg.1330"/>
<feature type="transmembrane region" description="Helical" evidence="1">
    <location>
        <begin position="18"/>
        <end position="49"/>
    </location>
</feature>
<evidence type="ECO:0000313" key="2">
    <source>
        <dbReference type="EMBL" id="ACD23055.1"/>
    </source>
</evidence>
<name>B2TJG5_CLOBB</name>
<protein>
    <submittedName>
        <fullName evidence="2">Uncharacterized protein</fullName>
    </submittedName>
</protein>
<keyword evidence="1" id="KW-0472">Membrane</keyword>
<evidence type="ECO:0000256" key="1">
    <source>
        <dbReference type="SAM" id="Phobius"/>
    </source>
</evidence>
<reference evidence="2" key="1">
    <citation type="submission" date="2009-06" db="EMBL/GenBank/DDBJ databases">
        <authorList>
            <consortium name="US DOE Joint Genome Institute (JGI-PGF)"/>
            <person name="Lucas S."/>
            <person name="Copeland A."/>
            <person name="Lapidus A."/>
            <person name="Glavina del Rio T."/>
            <person name="Dalin E."/>
            <person name="Tice H."/>
            <person name="Bruce D."/>
            <person name="Goodwin L."/>
            <person name="Pitluck S."/>
            <person name="Kyrpides N."/>
            <person name="Mavromatis K."/>
            <person name="Ivanova N."/>
            <person name="Saunders E."/>
            <person name="Brettin T."/>
            <person name="Detter J.C."/>
            <person name="Han C."/>
            <person name="Larimer F."/>
            <person name="Land M."/>
            <person name="Hauser L."/>
            <person name="Markowitz V."/>
            <person name="Cheng J.-F."/>
            <person name="Hugenholtz P."/>
            <person name="Woyke T."/>
            <person name="Wu D."/>
            <person name="Gronow S."/>
            <person name="Klenk H.-P."/>
            <person name="Eisen J.A."/>
        </authorList>
    </citation>
    <scope>NUCLEOTIDE SEQUENCE</scope>
    <source>
        <strain evidence="2">Eklund 17B</strain>
    </source>
</reference>
<accession>B2TJG5</accession>
<accession>U4P4L2</accession>
<reference evidence="2" key="2">
    <citation type="submission" date="2009-08" db="EMBL/GenBank/DDBJ databases">
        <authorList>
            <person name="Shrivastava S."/>
            <person name="Brinkac L.M."/>
            <person name="Dodson R.J."/>
            <person name="Harkins D.M."/>
            <person name="Durkin A.S."/>
            <person name="Sutton G."/>
        </authorList>
    </citation>
    <scope>NUCLEOTIDE SEQUENCE</scope>
    <source>
        <strain evidence="2">Eklund 17B</strain>
    </source>
</reference>
<proteinExistence type="predicted"/>
<dbReference type="AlphaFoldDB" id="B2TJG5"/>
<dbReference type="EMBL" id="CP001056">
    <property type="protein sequence ID" value="ACD23055.1"/>
    <property type="molecule type" value="Genomic_DNA"/>
</dbReference>
<keyword evidence="1" id="KW-1133">Transmembrane helix</keyword>
<gene>
    <name evidence="2" type="ordered locus">CLL_A1383</name>
</gene>
<dbReference type="KEGG" id="cbk:CLL_A1383"/>
<sequence length="65" mass="7217">MEKKFMISDEDYERLAKYLAIGCGTGIFLGAIIGYIEFLFALGSVVGILSSQLNSIMKKHNDNKN</sequence>
<keyword evidence="1" id="KW-0812">Transmembrane</keyword>